<gene>
    <name evidence="9" type="ORF">B2A_02756</name>
</gene>
<keyword evidence="6 7" id="KW-0472">Membrane</keyword>
<name>T1CAF0_9ZZZZ</name>
<dbReference type="EMBL" id="AUZZ01001877">
    <property type="protein sequence ID" value="EQD62554.1"/>
    <property type="molecule type" value="Genomic_DNA"/>
</dbReference>
<keyword evidence="3" id="KW-1003">Cell membrane</keyword>
<feature type="transmembrane region" description="Helical" evidence="7">
    <location>
        <begin position="37"/>
        <end position="58"/>
    </location>
</feature>
<dbReference type="PANTHER" id="PTHR30413:SF8">
    <property type="entry name" value="TRANSPORT PERMEASE PROTEIN"/>
    <property type="match status" value="1"/>
</dbReference>
<feature type="non-terminal residue" evidence="9">
    <location>
        <position position="1"/>
    </location>
</feature>
<evidence type="ECO:0000256" key="3">
    <source>
        <dbReference type="ARBA" id="ARBA00022475"/>
    </source>
</evidence>
<accession>T1CAF0</accession>
<evidence type="ECO:0000256" key="1">
    <source>
        <dbReference type="ARBA" id="ARBA00004429"/>
    </source>
</evidence>
<comment type="subcellular location">
    <subcellularLocation>
        <location evidence="1">Cell inner membrane</location>
        <topology evidence="1">Multi-pass membrane protein</topology>
    </subcellularLocation>
</comment>
<keyword evidence="4 7" id="KW-0812">Transmembrane</keyword>
<evidence type="ECO:0000256" key="4">
    <source>
        <dbReference type="ARBA" id="ARBA00022692"/>
    </source>
</evidence>
<reference evidence="9" key="2">
    <citation type="journal article" date="2014" name="ISME J.">
        <title>Microbial stratification in low pH oxic and suboxic macroscopic growths along an acid mine drainage.</title>
        <authorList>
            <person name="Mendez-Garcia C."/>
            <person name="Mesa V."/>
            <person name="Sprenger R.R."/>
            <person name="Richter M."/>
            <person name="Diez M.S."/>
            <person name="Solano J."/>
            <person name="Bargiela R."/>
            <person name="Golyshina O.V."/>
            <person name="Manteca A."/>
            <person name="Ramos J.L."/>
            <person name="Gallego J.R."/>
            <person name="Llorente I."/>
            <person name="Martins Dos Santos V.A."/>
            <person name="Jensen O.N."/>
            <person name="Pelaez A.I."/>
            <person name="Sanchez J."/>
            <person name="Ferrer M."/>
        </authorList>
    </citation>
    <scope>NUCLEOTIDE SEQUENCE</scope>
</reference>
<feature type="transmembrane region" description="Helical" evidence="7">
    <location>
        <begin position="150"/>
        <end position="175"/>
    </location>
</feature>
<organism evidence="9">
    <name type="scientific">mine drainage metagenome</name>
    <dbReference type="NCBI Taxonomy" id="410659"/>
    <lineage>
        <taxon>unclassified sequences</taxon>
        <taxon>metagenomes</taxon>
        <taxon>ecological metagenomes</taxon>
    </lineage>
</organism>
<evidence type="ECO:0000256" key="7">
    <source>
        <dbReference type="SAM" id="Phobius"/>
    </source>
</evidence>
<feature type="transmembrane region" description="Helical" evidence="7">
    <location>
        <begin position="70"/>
        <end position="99"/>
    </location>
</feature>
<reference evidence="9" key="1">
    <citation type="submission" date="2013-08" db="EMBL/GenBank/DDBJ databases">
        <authorList>
            <person name="Mendez C."/>
            <person name="Richter M."/>
            <person name="Ferrer M."/>
            <person name="Sanchez J."/>
        </authorList>
    </citation>
    <scope>NUCLEOTIDE SEQUENCE</scope>
</reference>
<proteinExistence type="predicted"/>
<feature type="transmembrane region" description="Helical" evidence="7">
    <location>
        <begin position="111"/>
        <end position="138"/>
    </location>
</feature>
<dbReference type="GO" id="GO:0005886">
    <property type="term" value="C:plasma membrane"/>
    <property type="evidence" value="ECO:0007669"/>
    <property type="project" value="UniProtKB-SubCell"/>
</dbReference>
<sequence>VVSANVSLRQRVVEIWGARELLVFLVRKELKVRYKNSALGFLWSFLNPALVLMIYYVVFKYFLHNPTPDFALFLFAGLLPWNVFNNSLLSASGVLVAHAGIVKKVAFPREVLALAQVGTAISYFFFQTCILALFLAGFRVLPAWGYLPLLFFALICDIIFSAALAVFLSAVNVYLR</sequence>
<dbReference type="GO" id="GO:0015920">
    <property type="term" value="P:lipopolysaccharide transport"/>
    <property type="evidence" value="ECO:0007669"/>
    <property type="project" value="TreeGrafter"/>
</dbReference>
<evidence type="ECO:0000259" key="8">
    <source>
        <dbReference type="Pfam" id="PF01061"/>
    </source>
</evidence>
<evidence type="ECO:0000256" key="2">
    <source>
        <dbReference type="ARBA" id="ARBA00022448"/>
    </source>
</evidence>
<evidence type="ECO:0000256" key="5">
    <source>
        <dbReference type="ARBA" id="ARBA00022989"/>
    </source>
</evidence>
<keyword evidence="5 7" id="KW-1133">Transmembrane helix</keyword>
<evidence type="ECO:0000256" key="6">
    <source>
        <dbReference type="ARBA" id="ARBA00023136"/>
    </source>
</evidence>
<comment type="caution">
    <text evidence="9">The sequence shown here is derived from an EMBL/GenBank/DDBJ whole genome shotgun (WGS) entry which is preliminary data.</text>
</comment>
<feature type="domain" description="ABC-2 type transporter transmembrane" evidence="8">
    <location>
        <begin position="22"/>
        <end position="174"/>
    </location>
</feature>
<protein>
    <submittedName>
        <fullName evidence="9">ABC-2 type transporter</fullName>
    </submittedName>
</protein>
<dbReference type="PANTHER" id="PTHR30413">
    <property type="entry name" value="INNER MEMBRANE TRANSPORT PERMEASE"/>
    <property type="match status" value="1"/>
</dbReference>
<dbReference type="GO" id="GO:0140359">
    <property type="term" value="F:ABC-type transporter activity"/>
    <property type="evidence" value="ECO:0007669"/>
    <property type="project" value="InterPro"/>
</dbReference>
<dbReference type="AlphaFoldDB" id="T1CAF0"/>
<keyword evidence="2" id="KW-0813">Transport</keyword>
<dbReference type="Pfam" id="PF01061">
    <property type="entry name" value="ABC2_membrane"/>
    <property type="match status" value="1"/>
</dbReference>
<feature type="non-terminal residue" evidence="9">
    <location>
        <position position="176"/>
    </location>
</feature>
<dbReference type="InterPro" id="IPR013525">
    <property type="entry name" value="ABC2_TM"/>
</dbReference>
<evidence type="ECO:0000313" key="9">
    <source>
        <dbReference type="EMBL" id="EQD62554.1"/>
    </source>
</evidence>